<evidence type="ECO:0000313" key="2">
    <source>
        <dbReference type="EMBL" id="ORB65295.1"/>
    </source>
</evidence>
<dbReference type="SUPFAM" id="SSF50475">
    <property type="entry name" value="FMN-binding split barrel"/>
    <property type="match status" value="1"/>
</dbReference>
<proteinExistence type="predicted"/>
<protein>
    <submittedName>
        <fullName evidence="2">Pyridoxamine 5'-phosphate oxidase</fullName>
    </submittedName>
</protein>
<accession>A0A1X0JRW1</accession>
<dbReference type="OrthoDB" id="3697359at2"/>
<feature type="domain" description="Pyridoxamine 5'-phosphate oxidase N-terminal" evidence="1">
    <location>
        <begin position="4"/>
        <end position="102"/>
    </location>
</feature>
<evidence type="ECO:0000313" key="3">
    <source>
        <dbReference type="Proteomes" id="UP000192411"/>
    </source>
</evidence>
<reference evidence="2 3" key="1">
    <citation type="submission" date="2017-02" db="EMBL/GenBank/DDBJ databases">
        <title>The new phylogeny of genus Mycobacterium.</title>
        <authorList>
            <person name="Tortoli E."/>
            <person name="Trovato A."/>
            <person name="Cirillo D.M."/>
        </authorList>
    </citation>
    <scope>NUCLEOTIDE SEQUENCE [LARGE SCALE GENOMIC DNA]</scope>
    <source>
        <strain evidence="2 3">DSM 44338</strain>
    </source>
</reference>
<evidence type="ECO:0000259" key="1">
    <source>
        <dbReference type="Pfam" id="PF01243"/>
    </source>
</evidence>
<comment type="caution">
    <text evidence="2">The sequence shown here is derived from an EMBL/GenBank/DDBJ whole genome shotgun (WGS) entry which is preliminary data.</text>
</comment>
<dbReference type="Proteomes" id="UP000192411">
    <property type="component" value="Unassembled WGS sequence"/>
</dbReference>
<dbReference type="InterPro" id="IPR011576">
    <property type="entry name" value="Pyridox_Oxase_N"/>
</dbReference>
<sequence length="161" mass="17718">MDRAVRRRTFGTLSTMDRRGAPHATAVIYAVSPPDQPLTLFVTTRSTTAKVHHIRKHPEVAFVIPVPHRLPVFPPSAVQFQGLATILEANDTAAIGAFQKSWFHRRILAAEQRIVSQGGQMCFIAIQPNKTIFSYGIGLSALDILRQPRQAAGQTQLPAGR</sequence>
<dbReference type="AlphaFoldDB" id="A0A1X0JRW1"/>
<dbReference type="InterPro" id="IPR012349">
    <property type="entry name" value="Split_barrel_FMN-bd"/>
</dbReference>
<dbReference type="Pfam" id="PF01243">
    <property type="entry name" value="PNPOx_N"/>
    <property type="match status" value="1"/>
</dbReference>
<organism evidence="2 3">
    <name type="scientific">Mycolicibacterium tusciae</name>
    <dbReference type="NCBI Taxonomy" id="75922"/>
    <lineage>
        <taxon>Bacteria</taxon>
        <taxon>Bacillati</taxon>
        <taxon>Actinomycetota</taxon>
        <taxon>Actinomycetes</taxon>
        <taxon>Mycobacteriales</taxon>
        <taxon>Mycobacteriaceae</taxon>
        <taxon>Mycolicibacterium</taxon>
    </lineage>
</organism>
<gene>
    <name evidence="2" type="ORF">BST47_14075</name>
</gene>
<name>A0A1X0JRW1_9MYCO</name>
<dbReference type="Gene3D" id="2.30.110.10">
    <property type="entry name" value="Electron Transport, Fmn-binding Protein, Chain A"/>
    <property type="match status" value="1"/>
</dbReference>
<dbReference type="EMBL" id="MVIM01000006">
    <property type="protein sequence ID" value="ORB65295.1"/>
    <property type="molecule type" value="Genomic_DNA"/>
</dbReference>
<keyword evidence="3" id="KW-1185">Reference proteome</keyword>